<dbReference type="PRINTS" id="PR01588">
    <property type="entry name" value="THIKCHANNEL"/>
</dbReference>
<evidence type="ECO:0000313" key="18">
    <source>
        <dbReference type="RefSeq" id="XP_014666053.1"/>
    </source>
</evidence>
<keyword evidence="8" id="KW-0851">Voltage-gated channel</keyword>
<dbReference type="PRINTS" id="PR01333">
    <property type="entry name" value="2POREKCHANEL"/>
</dbReference>
<organism evidence="17 18">
    <name type="scientific">Priapulus caudatus</name>
    <name type="common">Priapulid worm</name>
    <dbReference type="NCBI Taxonomy" id="37621"/>
    <lineage>
        <taxon>Eukaryota</taxon>
        <taxon>Metazoa</taxon>
        <taxon>Ecdysozoa</taxon>
        <taxon>Scalidophora</taxon>
        <taxon>Priapulida</taxon>
        <taxon>Priapulimorpha</taxon>
        <taxon>Priapulimorphida</taxon>
        <taxon>Priapulidae</taxon>
        <taxon>Priapulus</taxon>
    </lineage>
</organism>
<evidence type="ECO:0000256" key="7">
    <source>
        <dbReference type="ARBA" id="ARBA00022826"/>
    </source>
</evidence>
<evidence type="ECO:0000256" key="13">
    <source>
        <dbReference type="ARBA" id="ARBA00034430"/>
    </source>
</evidence>
<keyword evidence="9 15" id="KW-1133">Transmembrane helix</keyword>
<evidence type="ECO:0000256" key="5">
    <source>
        <dbReference type="ARBA" id="ARBA00022692"/>
    </source>
</evidence>
<evidence type="ECO:0000256" key="8">
    <source>
        <dbReference type="ARBA" id="ARBA00022882"/>
    </source>
</evidence>
<dbReference type="Pfam" id="PF07885">
    <property type="entry name" value="Ion_trans_2"/>
    <property type="match status" value="2"/>
</dbReference>
<accession>A0ABM1E1I2</accession>
<evidence type="ECO:0000256" key="1">
    <source>
        <dbReference type="ARBA" id="ARBA00004651"/>
    </source>
</evidence>
<keyword evidence="6" id="KW-0479">Metal-binding</keyword>
<keyword evidence="3" id="KW-1003">Cell membrane</keyword>
<feature type="domain" description="Potassium channel" evidence="16">
    <location>
        <begin position="206"/>
        <end position="283"/>
    </location>
</feature>
<evidence type="ECO:0000256" key="4">
    <source>
        <dbReference type="ARBA" id="ARBA00022538"/>
    </source>
</evidence>
<dbReference type="PANTHER" id="PTHR11003:SF10">
    <property type="entry name" value="POTASSIUM CHANNEL DOMAIN-CONTAINING PROTEIN"/>
    <property type="match status" value="1"/>
</dbReference>
<reference evidence="18" key="1">
    <citation type="submission" date="2025-08" db="UniProtKB">
        <authorList>
            <consortium name="RefSeq"/>
        </authorList>
    </citation>
    <scope>IDENTIFICATION</scope>
</reference>
<keyword evidence="5 14" id="KW-0812">Transmembrane</keyword>
<feature type="transmembrane region" description="Helical" evidence="15">
    <location>
        <begin position="255"/>
        <end position="275"/>
    </location>
</feature>
<keyword evidence="11 15" id="KW-0472">Membrane</keyword>
<dbReference type="InterPro" id="IPR005410">
    <property type="entry name" value="2pore_dom_K_chnl_THIK"/>
</dbReference>
<comment type="subcellular location">
    <subcellularLocation>
        <location evidence="1">Cell membrane</location>
        <topology evidence="1">Multi-pass membrane protein</topology>
    </subcellularLocation>
</comment>
<comment type="catalytic activity">
    <reaction evidence="13">
        <text>K(+)(in) = K(+)(out)</text>
        <dbReference type="Rhea" id="RHEA:29463"/>
        <dbReference type="ChEBI" id="CHEBI:29103"/>
    </reaction>
</comment>
<evidence type="ECO:0000256" key="6">
    <source>
        <dbReference type="ARBA" id="ARBA00022723"/>
    </source>
</evidence>
<keyword evidence="2 14" id="KW-0813">Transport</keyword>
<sequence length="418" mass="46229">MAVPRGCSKVHFGEDNTRFALLAVVILIYMVCGALMFSWLESTTESKSGTEYNRTLSHFIALYPEVNYSDLVILLHAHGNASDQGILDRRPRWDFSGSFYYVGTIVATIGFGMTTPQTVAGKVATMFYGLVGCAGGILFFNLFLERIISLLAFALRAYHVRRLRGGGGPGGRRISQLSRSDVESTLDSYKPSVYWVMCYLFLGACVLAVVASAVYSHAEGWSYLEATYFCFVTFTTIGFGDFVSGQRREYASHTLYQFANTAFIILGCSCVYSLLNVISIVIKQFLNWTIRKLDCQRCRREKPPPLASQQRRNAIAPSVVANGRVPSAGHNTPQSGVCIIEDEAAMYDSEVNSRRNSGEMISMQHMLGLNKFTLALMQKQLYETANRNYIDAEQHPSGGLSSAIGPLAILNEKLGEDT</sequence>
<dbReference type="Proteomes" id="UP000695022">
    <property type="component" value="Unplaced"/>
</dbReference>
<evidence type="ECO:0000259" key="16">
    <source>
        <dbReference type="Pfam" id="PF07885"/>
    </source>
</evidence>
<evidence type="ECO:0000256" key="9">
    <source>
        <dbReference type="ARBA" id="ARBA00022989"/>
    </source>
</evidence>
<keyword evidence="7" id="KW-0630">Potassium</keyword>
<dbReference type="PANTHER" id="PTHR11003">
    <property type="entry name" value="POTASSIUM CHANNEL, SUBFAMILY K"/>
    <property type="match status" value="1"/>
</dbReference>
<keyword evidence="4" id="KW-0633">Potassium transport</keyword>
<protein>
    <submittedName>
        <fullName evidence="18">Potassium channel subfamily K member 12-like</fullName>
    </submittedName>
</protein>
<evidence type="ECO:0000256" key="15">
    <source>
        <dbReference type="SAM" id="Phobius"/>
    </source>
</evidence>
<proteinExistence type="inferred from homology"/>
<dbReference type="SUPFAM" id="SSF81324">
    <property type="entry name" value="Voltage-gated potassium channels"/>
    <property type="match status" value="2"/>
</dbReference>
<dbReference type="InterPro" id="IPR003280">
    <property type="entry name" value="2pore_dom_K_chnl"/>
</dbReference>
<evidence type="ECO:0000256" key="10">
    <source>
        <dbReference type="ARBA" id="ARBA00023065"/>
    </source>
</evidence>
<evidence type="ECO:0000256" key="12">
    <source>
        <dbReference type="ARBA" id="ARBA00023303"/>
    </source>
</evidence>
<gene>
    <name evidence="18" type="primary">LOC106808020</name>
</gene>
<dbReference type="InterPro" id="IPR013099">
    <property type="entry name" value="K_chnl_dom"/>
</dbReference>
<feature type="transmembrane region" description="Helical" evidence="15">
    <location>
        <begin position="19"/>
        <end position="40"/>
    </location>
</feature>
<feature type="transmembrane region" description="Helical" evidence="15">
    <location>
        <begin position="99"/>
        <end position="120"/>
    </location>
</feature>
<feature type="transmembrane region" description="Helical" evidence="15">
    <location>
        <begin position="193"/>
        <end position="215"/>
    </location>
</feature>
<keyword evidence="17" id="KW-1185">Reference proteome</keyword>
<feature type="domain" description="Potassium channel" evidence="16">
    <location>
        <begin position="91"/>
        <end position="147"/>
    </location>
</feature>
<feature type="transmembrane region" description="Helical" evidence="15">
    <location>
        <begin position="126"/>
        <end position="155"/>
    </location>
</feature>
<keyword evidence="7" id="KW-0631">Potassium channel</keyword>
<keyword evidence="12 14" id="KW-0407">Ion channel</keyword>
<evidence type="ECO:0000313" key="17">
    <source>
        <dbReference type="Proteomes" id="UP000695022"/>
    </source>
</evidence>
<comment type="similarity">
    <text evidence="14">Belongs to the two pore domain potassium channel (TC 1.A.1.8) family.</text>
</comment>
<feature type="transmembrane region" description="Helical" evidence="15">
    <location>
        <begin position="221"/>
        <end position="243"/>
    </location>
</feature>
<evidence type="ECO:0000256" key="14">
    <source>
        <dbReference type="RuleBase" id="RU003857"/>
    </source>
</evidence>
<dbReference type="GeneID" id="106808020"/>
<evidence type="ECO:0000256" key="11">
    <source>
        <dbReference type="ARBA" id="ARBA00023136"/>
    </source>
</evidence>
<evidence type="ECO:0000256" key="3">
    <source>
        <dbReference type="ARBA" id="ARBA00022475"/>
    </source>
</evidence>
<dbReference type="RefSeq" id="XP_014666053.1">
    <property type="nucleotide sequence ID" value="XM_014810567.1"/>
</dbReference>
<name>A0ABM1E1I2_PRICU</name>
<keyword evidence="10 14" id="KW-0406">Ion transport</keyword>
<dbReference type="Gene3D" id="1.10.287.70">
    <property type="match status" value="1"/>
</dbReference>
<evidence type="ECO:0000256" key="2">
    <source>
        <dbReference type="ARBA" id="ARBA00022448"/>
    </source>
</evidence>